<feature type="repeat" description="WD" evidence="3">
    <location>
        <begin position="1212"/>
        <end position="1253"/>
    </location>
</feature>
<dbReference type="Pfam" id="PF24883">
    <property type="entry name" value="NPHP3_N"/>
    <property type="match status" value="1"/>
</dbReference>
<reference evidence="6 7" key="1">
    <citation type="submission" date="2019-02" db="EMBL/GenBank/DDBJ databases">
        <title>Genome sequencing of the rare red list fungi Dentipellis fragilis.</title>
        <authorList>
            <person name="Buettner E."/>
            <person name="Kellner H."/>
        </authorList>
    </citation>
    <scope>NUCLEOTIDE SEQUENCE [LARGE SCALE GENOMIC DNA]</scope>
    <source>
        <strain evidence="6 7">DSM 105465</strain>
    </source>
</reference>
<keyword evidence="7" id="KW-1185">Reference proteome</keyword>
<feature type="repeat" description="WD" evidence="3">
    <location>
        <begin position="1599"/>
        <end position="1640"/>
    </location>
</feature>
<feature type="compositionally biased region" description="Basic and acidic residues" evidence="4">
    <location>
        <begin position="237"/>
        <end position="248"/>
    </location>
</feature>
<dbReference type="InterPro" id="IPR011047">
    <property type="entry name" value="Quinoprotein_ADH-like_sf"/>
</dbReference>
<dbReference type="CDD" id="cd00200">
    <property type="entry name" value="WD40"/>
    <property type="match status" value="3"/>
</dbReference>
<feature type="repeat" description="WD" evidence="3">
    <location>
        <begin position="1799"/>
        <end position="1840"/>
    </location>
</feature>
<protein>
    <recommendedName>
        <fullName evidence="5">Nephrocystin 3-like N-terminal domain-containing protein</fullName>
    </recommendedName>
</protein>
<feature type="repeat" description="WD" evidence="3">
    <location>
        <begin position="1685"/>
        <end position="1726"/>
    </location>
</feature>
<feature type="repeat" description="WD" evidence="3">
    <location>
        <begin position="1842"/>
        <end position="1883"/>
    </location>
</feature>
<feature type="repeat" description="WD" evidence="3">
    <location>
        <begin position="1298"/>
        <end position="1330"/>
    </location>
</feature>
<sequence>MYDTCQMITGCIDGLYAVAATRESKPFTPVCKRLHVFTTFFVAEELTGLAVFMGKPSIVDGVSDPDSDDSGKETHPGRRLSSSLATRAPHASSGLNVRLTKFSITSNSYFRISRTIKLHVDGLHRTTLFESRNGRSTSWRINPGVTISRASSIVVQPTQGRRFLSPFTRRKKVEAVDIPGRSIFSALETVEENRFVFKQLCEGFRISLELSLGRYPEVTKVGMVLIAQRIRELMGAKPNGEELGRRTEVPPSRTSPSDNEEPVAEALPDNGFTQAFHILAELQLPSDSIAHDSTVAAGSAMRNTSTVVPLDQRHANFHNFAGSLCDLLSYLSAPIFSSKLNSDPDTVDAIMHTIMDAAKYIQDICKQDLDGRTATEDVPLVEARSAVLGKFLMRLSRLKRDIKEGKHGTYERVYSIAPSVVSSNADEDPNAAVDKDDESDGLGIAGEETFLQKTLRPALGEAVAEERRCLPDTRKSVFAAIYNWLDDDSEPNIFLLTGCPGTGKTAIASTLLTDLEHQQRMAACFLSRRYDYDPVQFWPTIAFNLASFHPVLSAAISDALKKEPSIVESVESSFEKLVKAPLVLHAKRMSIRRPVIVLDGIECLQKGFREPDEFAAAWKVFLSTIVRWQELSPWAKLFVTTRPTQDVNAVFETQSMRRVNLPSGSDAIGTETDNDVGTYIAYRLAEVKKQYESSLPSSPWPRTDQVAKIKAHAAGMFTWAKVAMDFVEKGPDPDRSLTTVIASGTALHLQPIDTLYEEMINDNVGYSVLPGFHTTVGSIALARSPLSLSDLHSLFPKQFEVSSPSTICTKLVSMISCTGDEQRLQIRHQSFSDYLMDPKRCVGSLEPLLIDRSRSIRKLAYACLSVMLNELKFNVCEVESSHDANSDIPDVKNKVKTHIPSHLSYACRFWAEHLRDVSRASTTDENDLLLLVQRVLRSRLLYWFEVLSFIDAFDDAPRLLLLVAEWLEGSDKENALLAADASRFAQMFHDPITKCASHIYITALPFCPSESMVSQLYKNQFPRLLNVRNTPKDLWASTRFVILTSGVCYAVAVSPDGKRIAVSLNEGDIQIRLSKTGGILASLEGHTKPVETMVFSPNGKRLITGSDDFTIRVWDLESSVITSSILTGHSDYVRGVAISPDGTKIASACDDKTVRLWSTETGTPLLTPLEGHTDWARTVAFFPDGKKIISAGDDCTIRIWDADTGESLMERFLAHTGWVKSVAVSPDGKMAVTSATDGIIKRWDAETLSAIGEPVQGHEGEADSVSFSPDSKLIVSGGTDGVIRLWDAATGSKFCHPLLGHTNLVTHALFSRDGQTIYSSSQDGTIRLWDRNNLPIWKSPSEVPDTFYSIALSPDGEAIIGLGSDRVWNWNIKSSQTTATHIPLMESAHGMRCAAICSNAYRAASAGNNNAVYIWDLHTGDLLQGPLEGHKSDVIALAISLDGTRVVSGSEDTTVRIWDAETGQSLCGPLEGHSHDVFAVAISPDGTRLASGDNSGCIRISSMENGDLIKEPFKGSWTQVRVMSFSPDGKLLAFGAANERISVWDVESHEFVHKDLQGHPGRPTCIAFSADGQHLVSGGEDRDIYIWDTSTGGIICGPLEGHVATVTSVIFSKDGEQVISGSADAMIRVWDVRSKNHRSGYFKGHEDWVHSVGFSPDVAHIASGSDDKTIRVRDAITGSDVYPPLEGHDDWVRSLSFSPEGKLLVTGSDDNTLRLWDARTGKSLSGAISGHSDFVLSVAFAPDSLHVISGSEDRTVRVWELSLDADGQLGNAHPTSCLHIARESTPSSTRPMAGPMHLVLKMECAVFSLAYSPDGRRLFSSSEDMSIRVWDVETGSALLSPMLGHTGPVYSIALCPDGQILISGSRDATVRLWNTDTGTPLCMPLRGHTDTVFAVATSPDGMRIASGSADCAVAVWDIPLSRGRVWPDSFRQRVHGVEFCASDSSGSYASRSTINDGWVCGVRDERLFWVPPMYRAGLWMPRTTGLLGVPEVVTDMQRFVHGTEWQKCREESE</sequence>
<keyword evidence="2" id="KW-0677">Repeat</keyword>
<gene>
    <name evidence="6" type="ORF">EVG20_g7474</name>
</gene>
<feature type="repeat" description="WD" evidence="3">
    <location>
        <begin position="1427"/>
        <end position="1468"/>
    </location>
</feature>
<evidence type="ECO:0000256" key="1">
    <source>
        <dbReference type="ARBA" id="ARBA00022574"/>
    </source>
</evidence>
<feature type="region of interest" description="Disordered" evidence="4">
    <location>
        <begin position="237"/>
        <end position="265"/>
    </location>
</feature>
<dbReference type="Proteomes" id="UP000298327">
    <property type="component" value="Unassembled WGS sequence"/>
</dbReference>
<feature type="repeat" description="WD" evidence="3">
    <location>
        <begin position="1169"/>
        <end position="1210"/>
    </location>
</feature>
<feature type="repeat" description="WD" evidence="3">
    <location>
        <begin position="1885"/>
        <end position="1918"/>
    </location>
</feature>
<dbReference type="InterPro" id="IPR020472">
    <property type="entry name" value="WD40_PAC1"/>
</dbReference>
<dbReference type="OrthoDB" id="538223at2759"/>
<accession>A0A4Y9YEJ8</accession>
<dbReference type="InterPro" id="IPR019775">
    <property type="entry name" value="WD40_repeat_CS"/>
</dbReference>
<feature type="repeat" description="WD" evidence="3">
    <location>
        <begin position="1728"/>
        <end position="1762"/>
    </location>
</feature>
<proteinExistence type="predicted"/>
<name>A0A4Y9YEJ8_9AGAM</name>
<dbReference type="PANTHER" id="PTHR19879:SF9">
    <property type="entry name" value="TRANSCRIPTION INITIATION FACTOR TFIID SUBUNIT 5"/>
    <property type="match status" value="1"/>
</dbReference>
<dbReference type="InterPro" id="IPR036322">
    <property type="entry name" value="WD40_repeat_dom_sf"/>
</dbReference>
<dbReference type="InterPro" id="IPR027417">
    <property type="entry name" value="P-loop_NTPase"/>
</dbReference>
<evidence type="ECO:0000256" key="3">
    <source>
        <dbReference type="PROSITE-ProRule" id="PRU00221"/>
    </source>
</evidence>
<keyword evidence="1 3" id="KW-0853">WD repeat</keyword>
<dbReference type="Gene3D" id="3.40.50.300">
    <property type="entry name" value="P-loop containing nucleotide triphosphate hydrolases"/>
    <property type="match status" value="1"/>
</dbReference>
<evidence type="ECO:0000256" key="2">
    <source>
        <dbReference type="ARBA" id="ARBA00022737"/>
    </source>
</evidence>
<feature type="repeat" description="WD" evidence="3">
    <location>
        <begin position="1470"/>
        <end position="1511"/>
    </location>
</feature>
<dbReference type="PANTHER" id="PTHR19879">
    <property type="entry name" value="TRANSCRIPTION INITIATION FACTOR TFIID"/>
    <property type="match status" value="1"/>
</dbReference>
<dbReference type="PROSITE" id="PS50082">
    <property type="entry name" value="WD_REPEATS_2"/>
    <property type="match status" value="17"/>
</dbReference>
<feature type="repeat" description="WD" evidence="3">
    <location>
        <begin position="1126"/>
        <end position="1167"/>
    </location>
</feature>
<feature type="domain" description="Nephrocystin 3-like N-terminal" evidence="5">
    <location>
        <begin position="482"/>
        <end position="642"/>
    </location>
</feature>
<dbReference type="SUPFAM" id="SSF52540">
    <property type="entry name" value="P-loop containing nucleoside triphosphate hydrolases"/>
    <property type="match status" value="2"/>
</dbReference>
<dbReference type="EMBL" id="SEOQ01000571">
    <property type="protein sequence ID" value="TFY60288.1"/>
    <property type="molecule type" value="Genomic_DNA"/>
</dbReference>
<dbReference type="PROSITE" id="PS50294">
    <property type="entry name" value="WD_REPEATS_REGION"/>
    <property type="match status" value="16"/>
</dbReference>
<feature type="repeat" description="WD" evidence="3">
    <location>
        <begin position="1642"/>
        <end position="1683"/>
    </location>
</feature>
<dbReference type="Gene3D" id="2.130.10.10">
    <property type="entry name" value="YVTN repeat-like/Quinoprotein amine dehydrogenase"/>
    <property type="match status" value="7"/>
</dbReference>
<evidence type="ECO:0000313" key="6">
    <source>
        <dbReference type="EMBL" id="TFY60288.1"/>
    </source>
</evidence>
<dbReference type="InterPro" id="IPR015943">
    <property type="entry name" value="WD40/YVTN_repeat-like_dom_sf"/>
</dbReference>
<dbReference type="SUPFAM" id="SSF50998">
    <property type="entry name" value="Quinoprotein alcohol dehydrogenase-like"/>
    <property type="match status" value="1"/>
</dbReference>
<dbReference type="PROSITE" id="PS00678">
    <property type="entry name" value="WD_REPEATS_1"/>
    <property type="match status" value="11"/>
</dbReference>
<feature type="repeat" description="WD" evidence="3">
    <location>
        <begin position="1556"/>
        <end position="1592"/>
    </location>
</feature>
<dbReference type="PRINTS" id="PR00320">
    <property type="entry name" value="GPROTEINBRPT"/>
</dbReference>
<dbReference type="STRING" id="205917.A0A4Y9YEJ8"/>
<feature type="repeat" description="WD" evidence="3">
    <location>
        <begin position="1255"/>
        <end position="1296"/>
    </location>
</feature>
<evidence type="ECO:0000259" key="5">
    <source>
        <dbReference type="Pfam" id="PF24883"/>
    </source>
</evidence>
<feature type="repeat" description="WD" evidence="3">
    <location>
        <begin position="1083"/>
        <end position="1124"/>
    </location>
</feature>
<feature type="repeat" description="WD" evidence="3">
    <location>
        <begin position="1513"/>
        <end position="1554"/>
    </location>
</feature>
<evidence type="ECO:0000313" key="7">
    <source>
        <dbReference type="Proteomes" id="UP000298327"/>
    </source>
</evidence>
<dbReference type="InterPro" id="IPR056884">
    <property type="entry name" value="NPHP3-like_N"/>
</dbReference>
<dbReference type="Pfam" id="PF00400">
    <property type="entry name" value="WD40"/>
    <property type="match status" value="17"/>
</dbReference>
<organism evidence="6 7">
    <name type="scientific">Dentipellis fragilis</name>
    <dbReference type="NCBI Taxonomy" id="205917"/>
    <lineage>
        <taxon>Eukaryota</taxon>
        <taxon>Fungi</taxon>
        <taxon>Dikarya</taxon>
        <taxon>Basidiomycota</taxon>
        <taxon>Agaricomycotina</taxon>
        <taxon>Agaricomycetes</taxon>
        <taxon>Russulales</taxon>
        <taxon>Hericiaceae</taxon>
        <taxon>Dentipellis</taxon>
    </lineage>
</organism>
<feature type="region of interest" description="Disordered" evidence="4">
    <location>
        <begin position="62"/>
        <end position="87"/>
    </location>
</feature>
<dbReference type="SMART" id="SM00320">
    <property type="entry name" value="WD40"/>
    <property type="match status" value="19"/>
</dbReference>
<dbReference type="InterPro" id="IPR001680">
    <property type="entry name" value="WD40_rpt"/>
</dbReference>
<evidence type="ECO:0000256" key="4">
    <source>
        <dbReference type="SAM" id="MobiDB-lite"/>
    </source>
</evidence>
<dbReference type="SUPFAM" id="SSF101898">
    <property type="entry name" value="NHL repeat"/>
    <property type="match status" value="1"/>
</dbReference>
<comment type="caution">
    <text evidence="6">The sequence shown here is derived from an EMBL/GenBank/DDBJ whole genome shotgun (WGS) entry which is preliminary data.</text>
</comment>
<dbReference type="SUPFAM" id="SSF50978">
    <property type="entry name" value="WD40 repeat-like"/>
    <property type="match status" value="2"/>
</dbReference>